<sequence length="108" mass="12143">MVLRRPFTVFLPQNDIVQHFSRSSKATLPHPPGPGNYIPSFLLSNIKKFLPSYVLHQSINSPGANFDIVPLRSASECVVHYSPGFKTGQNIEYFAYWSSPSLLYTLTV</sequence>
<comment type="caution">
    <text evidence="1">The sequence shown here is derived from an EMBL/GenBank/DDBJ whole genome shotgun (WGS) entry which is preliminary data.</text>
</comment>
<dbReference type="AlphaFoldDB" id="A0A4U5MX73"/>
<evidence type="ECO:0000313" key="1">
    <source>
        <dbReference type="EMBL" id="TKR74540.1"/>
    </source>
</evidence>
<protein>
    <submittedName>
        <fullName evidence="1">Uncharacterized protein</fullName>
    </submittedName>
</protein>
<accession>A0A4U5MX73</accession>
<reference evidence="1" key="1">
    <citation type="submission" date="2018-10" db="EMBL/GenBank/DDBJ databases">
        <title>Population genomic analysis revealed the cold adaptation of white poplar.</title>
        <authorList>
            <person name="Liu Y.-J."/>
        </authorList>
    </citation>
    <scope>NUCLEOTIDE SEQUENCE [LARGE SCALE GENOMIC DNA]</scope>
    <source>
        <strain evidence="1">PAL-ZL1</strain>
    </source>
</reference>
<name>A0A4U5MX73_POPAL</name>
<proteinExistence type="predicted"/>
<organism evidence="1">
    <name type="scientific">Populus alba</name>
    <name type="common">White poplar</name>
    <dbReference type="NCBI Taxonomy" id="43335"/>
    <lineage>
        <taxon>Eukaryota</taxon>
        <taxon>Viridiplantae</taxon>
        <taxon>Streptophyta</taxon>
        <taxon>Embryophyta</taxon>
        <taxon>Tracheophyta</taxon>
        <taxon>Spermatophyta</taxon>
        <taxon>Magnoliopsida</taxon>
        <taxon>eudicotyledons</taxon>
        <taxon>Gunneridae</taxon>
        <taxon>Pentapetalae</taxon>
        <taxon>rosids</taxon>
        <taxon>fabids</taxon>
        <taxon>Malpighiales</taxon>
        <taxon>Salicaceae</taxon>
        <taxon>Saliceae</taxon>
        <taxon>Populus</taxon>
    </lineage>
</organism>
<gene>
    <name evidence="1" type="ORF">D5086_0000295730</name>
</gene>
<dbReference type="EMBL" id="RCHU01001170">
    <property type="protein sequence ID" value="TKR74540.1"/>
    <property type="molecule type" value="Genomic_DNA"/>
</dbReference>